<keyword evidence="10" id="KW-1185">Reference proteome</keyword>
<dbReference type="STRING" id="1117647.M5M_07510"/>
<dbReference type="InterPro" id="IPR036909">
    <property type="entry name" value="Cyt_c-like_dom_sf"/>
</dbReference>
<dbReference type="GO" id="GO:0009055">
    <property type="term" value="F:electron transfer activity"/>
    <property type="evidence" value="ECO:0007669"/>
    <property type="project" value="InterPro"/>
</dbReference>
<dbReference type="InterPro" id="IPR050597">
    <property type="entry name" value="Cytochrome_c_Oxidase_Subunit"/>
</dbReference>
<evidence type="ECO:0000259" key="8">
    <source>
        <dbReference type="PROSITE" id="PS51007"/>
    </source>
</evidence>
<evidence type="ECO:0000256" key="4">
    <source>
        <dbReference type="ARBA" id="ARBA00022982"/>
    </source>
</evidence>
<dbReference type="EMBL" id="CP003746">
    <property type="protein sequence ID" value="AFU98693.1"/>
    <property type="molecule type" value="Genomic_DNA"/>
</dbReference>
<dbReference type="PANTHER" id="PTHR33751">
    <property type="entry name" value="CBB3-TYPE CYTOCHROME C OXIDASE SUBUNIT FIXP"/>
    <property type="match status" value="1"/>
</dbReference>
<dbReference type="RefSeq" id="WP_015046866.1">
    <property type="nucleotide sequence ID" value="NC_018868.3"/>
</dbReference>
<dbReference type="eggNOG" id="COG2863">
    <property type="taxonomic scope" value="Bacteria"/>
</dbReference>
<dbReference type="Gene3D" id="1.10.760.10">
    <property type="entry name" value="Cytochrome c-like domain"/>
    <property type="match status" value="2"/>
</dbReference>
<organism evidence="9 10">
    <name type="scientific">Simiduia agarivorans (strain DSM 21679 / JCM 13881 / BCRC 17597 / SA1)</name>
    <dbReference type="NCBI Taxonomy" id="1117647"/>
    <lineage>
        <taxon>Bacteria</taxon>
        <taxon>Pseudomonadati</taxon>
        <taxon>Pseudomonadota</taxon>
        <taxon>Gammaproteobacteria</taxon>
        <taxon>Cellvibrionales</taxon>
        <taxon>Cellvibrionaceae</taxon>
        <taxon>Simiduia</taxon>
    </lineage>
</organism>
<dbReference type="GO" id="GO:0046872">
    <property type="term" value="F:metal ion binding"/>
    <property type="evidence" value="ECO:0007669"/>
    <property type="project" value="UniProtKB-KW"/>
</dbReference>
<evidence type="ECO:0000256" key="5">
    <source>
        <dbReference type="ARBA" id="ARBA00023004"/>
    </source>
</evidence>
<evidence type="ECO:0000256" key="7">
    <source>
        <dbReference type="SAM" id="SignalP"/>
    </source>
</evidence>
<dbReference type="OrthoDB" id="9773456at2"/>
<keyword evidence="3 6" id="KW-0479">Metal-binding</keyword>
<dbReference type="AlphaFoldDB" id="K4KKX9"/>
<dbReference type="PROSITE" id="PS51007">
    <property type="entry name" value="CYTC"/>
    <property type="match status" value="2"/>
</dbReference>
<evidence type="ECO:0000313" key="9">
    <source>
        <dbReference type="EMBL" id="AFU98693.1"/>
    </source>
</evidence>
<sequence length="200" mass="21206">MTFKRLLAISGLALCGLNTHAEPAYQACAVCHGANGEGNPAMHAPALAGQSAGYLARQLQHFRSGVRGSHPQDTYGAQMKPMASTLADDAAVKRVADYLAQLPRHNTAANIEADADAGYKQYNMKCGACHGQKGVGNEALNAPALVGVGDAYLNRQMANFKAGIRGSDPKDKFGRQMKMMAATVSDAELQQILAYLNQQN</sequence>
<reference evidence="9 10" key="1">
    <citation type="journal article" date="2013" name="Genome Announc.">
        <title>Complete genome sequence of Simiduia agarivorans SA1(T), a marine bacterium able to degrade a variety of polysaccharides.</title>
        <authorList>
            <person name="Lin S.Y."/>
            <person name="Shieh W.Y."/>
            <person name="Chen J.S."/>
            <person name="Tang S.L."/>
        </authorList>
    </citation>
    <scope>NUCLEOTIDE SEQUENCE [LARGE SCALE GENOMIC DNA]</scope>
    <source>
        <strain evidence="10">DSM 21679 / JCM 13881 / BCRC 17597 / SA1</strain>
    </source>
</reference>
<evidence type="ECO:0000256" key="1">
    <source>
        <dbReference type="ARBA" id="ARBA00022448"/>
    </source>
</evidence>
<gene>
    <name evidence="9" type="ordered locus">M5M_07510</name>
</gene>
<accession>K4KKX9</accession>
<dbReference type="GO" id="GO:0020037">
    <property type="term" value="F:heme binding"/>
    <property type="evidence" value="ECO:0007669"/>
    <property type="project" value="InterPro"/>
</dbReference>
<proteinExistence type="predicted"/>
<evidence type="ECO:0000313" key="10">
    <source>
        <dbReference type="Proteomes" id="UP000000466"/>
    </source>
</evidence>
<feature type="domain" description="Cytochrome c" evidence="8">
    <location>
        <begin position="113"/>
        <end position="200"/>
    </location>
</feature>
<dbReference type="Proteomes" id="UP000000466">
    <property type="component" value="Chromosome"/>
</dbReference>
<keyword evidence="4" id="KW-0249">Electron transport</keyword>
<dbReference type="InterPro" id="IPR009056">
    <property type="entry name" value="Cyt_c-like_dom"/>
</dbReference>
<dbReference type="KEGG" id="saga:M5M_07510"/>
<dbReference type="PANTHER" id="PTHR33751:SF9">
    <property type="entry name" value="CYTOCHROME C4"/>
    <property type="match status" value="1"/>
</dbReference>
<evidence type="ECO:0000256" key="6">
    <source>
        <dbReference type="PROSITE-ProRule" id="PRU00433"/>
    </source>
</evidence>
<keyword evidence="7" id="KW-0732">Signal</keyword>
<protein>
    <submittedName>
        <fullName evidence="9">Cytochrome c oxidase subunit II</fullName>
    </submittedName>
</protein>
<feature type="signal peptide" evidence="7">
    <location>
        <begin position="1"/>
        <end position="21"/>
    </location>
</feature>
<keyword evidence="2 6" id="KW-0349">Heme</keyword>
<dbReference type="HOGENOM" id="CLU_076280_1_2_6"/>
<feature type="chain" id="PRO_5003878380" evidence="7">
    <location>
        <begin position="22"/>
        <end position="200"/>
    </location>
</feature>
<evidence type="ECO:0000256" key="3">
    <source>
        <dbReference type="ARBA" id="ARBA00022723"/>
    </source>
</evidence>
<feature type="domain" description="Cytochrome c" evidence="8">
    <location>
        <begin position="11"/>
        <end position="103"/>
    </location>
</feature>
<keyword evidence="1" id="KW-0813">Transport</keyword>
<dbReference type="SUPFAM" id="SSF46626">
    <property type="entry name" value="Cytochrome c"/>
    <property type="match status" value="2"/>
</dbReference>
<name>K4KKX9_SIMAS</name>
<dbReference type="Pfam" id="PF00034">
    <property type="entry name" value="Cytochrom_C"/>
    <property type="match status" value="2"/>
</dbReference>
<keyword evidence="5 6" id="KW-0408">Iron</keyword>
<evidence type="ECO:0000256" key="2">
    <source>
        <dbReference type="ARBA" id="ARBA00022617"/>
    </source>
</evidence>